<dbReference type="EMBL" id="JBDODL010001157">
    <property type="protein sequence ID" value="MES1921211.1"/>
    <property type="molecule type" value="Genomic_DNA"/>
</dbReference>
<sequence>MLKQLEKWPDHKNLQIERFGGKRQFLRLLKLLSAESLSSKEKSTVSAQSDIKSRTALEKTRLKLLQIFENEASSETKSTPIITKEIFNDEENLALAANSVLYCENGENDSLTMRRLISEECVVHFIQAANNPIPTISVSSPGSCPYKAFADKKGKLHIPGARALYITFDSRCSLSSDLMTFLKFYADEERTQLLSSNRGGKDGYVNRNYSSFVVQSNKCYYHFRSTADNNYWGYIFKVHPVDLRIDDSKAINCMNIELAFWMFNTLIPTRSDLIKIDENLLRLYDALAWYVSRAKRGSKLRGVQLLNRIARGFYYCPFDKTLSNGRIANLSEQVALILKKVFKTEKKSSKLISQLVQSFSELHSILKLVSTKTEKKTLDSPNTQNLEQIGKYFFTLKKAAVFKENEEVEDITESAKRYLKQYLNRVLVIPSTNNGRNKHLSEKQHGPGVVWRFWLDLGKMVLDQNSNCVVEK</sequence>
<reference evidence="1 2" key="1">
    <citation type="journal article" date="2024" name="BMC Biol.">
        <title>Comparative genomics of Ascetosporea gives new insight into the evolutionary basis for animal parasitism in Rhizaria.</title>
        <authorList>
            <person name="Hiltunen Thoren M."/>
            <person name="Onut-Brannstrom I."/>
            <person name="Alfjorden A."/>
            <person name="Peckova H."/>
            <person name="Swords F."/>
            <person name="Hooper C."/>
            <person name="Holzer A.S."/>
            <person name="Bass D."/>
            <person name="Burki F."/>
        </authorList>
    </citation>
    <scope>NUCLEOTIDE SEQUENCE [LARGE SCALE GENOMIC DNA]</scope>
    <source>
        <strain evidence="1">20-A016</strain>
    </source>
</reference>
<feature type="non-terminal residue" evidence="1">
    <location>
        <position position="472"/>
    </location>
</feature>
<protein>
    <recommendedName>
        <fullName evidence="3">LAGLIDADG homing endonuclease</fullName>
    </recommendedName>
</protein>
<name>A0ABV2ANH6_9EUKA</name>
<keyword evidence="2" id="KW-1185">Reference proteome</keyword>
<dbReference type="Proteomes" id="UP001439008">
    <property type="component" value="Unassembled WGS sequence"/>
</dbReference>
<proteinExistence type="predicted"/>
<evidence type="ECO:0008006" key="3">
    <source>
        <dbReference type="Google" id="ProtNLM"/>
    </source>
</evidence>
<accession>A0ABV2ANH6</accession>
<evidence type="ECO:0000313" key="1">
    <source>
        <dbReference type="EMBL" id="MES1921211.1"/>
    </source>
</evidence>
<gene>
    <name evidence="1" type="ORF">MHBO_002774</name>
</gene>
<evidence type="ECO:0000313" key="2">
    <source>
        <dbReference type="Proteomes" id="UP001439008"/>
    </source>
</evidence>
<organism evidence="1 2">
    <name type="scientific">Bonamia ostreae</name>
    <dbReference type="NCBI Taxonomy" id="126728"/>
    <lineage>
        <taxon>Eukaryota</taxon>
        <taxon>Sar</taxon>
        <taxon>Rhizaria</taxon>
        <taxon>Endomyxa</taxon>
        <taxon>Ascetosporea</taxon>
        <taxon>Haplosporida</taxon>
        <taxon>Bonamia</taxon>
    </lineage>
</organism>
<comment type="caution">
    <text evidence="1">The sequence shown here is derived from an EMBL/GenBank/DDBJ whole genome shotgun (WGS) entry which is preliminary data.</text>
</comment>